<dbReference type="InterPro" id="IPR003599">
    <property type="entry name" value="Ig_sub"/>
</dbReference>
<dbReference type="InterPro" id="IPR003598">
    <property type="entry name" value="Ig_sub2"/>
</dbReference>
<dbReference type="Pfam" id="PF13895">
    <property type="entry name" value="Ig_2"/>
    <property type="match status" value="1"/>
</dbReference>
<feature type="domain" description="Ig-like" evidence="11">
    <location>
        <begin position="351"/>
        <end position="431"/>
    </location>
</feature>
<evidence type="ECO:0000256" key="6">
    <source>
        <dbReference type="ARBA" id="ARBA00023157"/>
    </source>
</evidence>
<dbReference type="RefSeq" id="XP_032820320.1">
    <property type="nucleotide sequence ID" value="XM_032964429.1"/>
</dbReference>
<evidence type="ECO:0000256" key="4">
    <source>
        <dbReference type="ARBA" id="ARBA00022989"/>
    </source>
</evidence>
<keyword evidence="8" id="KW-0393">Immunoglobulin domain</keyword>
<evidence type="ECO:0000256" key="7">
    <source>
        <dbReference type="ARBA" id="ARBA00023180"/>
    </source>
</evidence>
<reference evidence="13" key="1">
    <citation type="submission" date="2025-08" db="UniProtKB">
        <authorList>
            <consortium name="RefSeq"/>
        </authorList>
    </citation>
    <scope>IDENTIFICATION</scope>
    <source>
        <tissue evidence="13">Sperm</tissue>
    </source>
</reference>
<dbReference type="GO" id="GO:0005886">
    <property type="term" value="C:plasma membrane"/>
    <property type="evidence" value="ECO:0007669"/>
    <property type="project" value="TreeGrafter"/>
</dbReference>
<keyword evidence="3" id="KW-0677">Repeat</keyword>
<dbReference type="PROSITE" id="PS50835">
    <property type="entry name" value="IG_LIKE"/>
    <property type="match status" value="5"/>
</dbReference>
<dbReference type="Proteomes" id="UP001318040">
    <property type="component" value="Chromosome 32"/>
</dbReference>
<dbReference type="InterPro" id="IPR013783">
    <property type="entry name" value="Ig-like_fold"/>
</dbReference>
<organism evidence="12 13">
    <name type="scientific">Petromyzon marinus</name>
    <name type="common">Sea lamprey</name>
    <dbReference type="NCBI Taxonomy" id="7757"/>
    <lineage>
        <taxon>Eukaryota</taxon>
        <taxon>Metazoa</taxon>
        <taxon>Chordata</taxon>
        <taxon>Craniata</taxon>
        <taxon>Vertebrata</taxon>
        <taxon>Cyclostomata</taxon>
        <taxon>Hyperoartia</taxon>
        <taxon>Petromyzontiformes</taxon>
        <taxon>Petromyzontidae</taxon>
        <taxon>Petromyzon</taxon>
    </lineage>
</organism>
<feature type="compositionally biased region" description="Polar residues" evidence="9">
    <location>
        <begin position="589"/>
        <end position="598"/>
    </location>
</feature>
<gene>
    <name evidence="13" type="primary">LOC116948094</name>
</gene>
<evidence type="ECO:0000256" key="9">
    <source>
        <dbReference type="SAM" id="MobiDB-lite"/>
    </source>
</evidence>
<feature type="region of interest" description="Disordered" evidence="9">
    <location>
        <begin position="589"/>
        <end position="612"/>
    </location>
</feature>
<feature type="domain" description="Ig-like" evidence="11">
    <location>
        <begin position="147"/>
        <end position="250"/>
    </location>
</feature>
<evidence type="ECO:0000256" key="8">
    <source>
        <dbReference type="ARBA" id="ARBA00023319"/>
    </source>
</evidence>
<dbReference type="Gene3D" id="2.60.40.10">
    <property type="entry name" value="Immunoglobulins"/>
    <property type="match status" value="5"/>
</dbReference>
<dbReference type="Pfam" id="PF13927">
    <property type="entry name" value="Ig_3"/>
    <property type="match status" value="1"/>
</dbReference>
<dbReference type="SUPFAM" id="SSF48726">
    <property type="entry name" value="Immunoglobulin"/>
    <property type="match status" value="5"/>
</dbReference>
<keyword evidence="7" id="KW-0325">Glycoprotein</keyword>
<evidence type="ECO:0000256" key="10">
    <source>
        <dbReference type="SAM" id="Phobius"/>
    </source>
</evidence>
<comment type="subcellular location">
    <subcellularLocation>
        <location evidence="1">Membrane</location>
        <topology evidence="1">Single-pass type I membrane protein</topology>
    </subcellularLocation>
</comment>
<evidence type="ECO:0000256" key="3">
    <source>
        <dbReference type="ARBA" id="ARBA00022737"/>
    </source>
</evidence>
<keyword evidence="4 10" id="KW-1133">Transmembrane helix</keyword>
<feature type="domain" description="Ig-like" evidence="11">
    <location>
        <begin position="17"/>
        <end position="142"/>
    </location>
</feature>
<dbReference type="InterPro" id="IPR007110">
    <property type="entry name" value="Ig-like_dom"/>
</dbReference>
<evidence type="ECO:0000259" key="11">
    <source>
        <dbReference type="PROSITE" id="PS50835"/>
    </source>
</evidence>
<dbReference type="InterPro" id="IPR036179">
    <property type="entry name" value="Ig-like_dom_sf"/>
</dbReference>
<keyword evidence="2 10" id="KW-0812">Transmembrane</keyword>
<feature type="transmembrane region" description="Helical" evidence="10">
    <location>
        <begin position="555"/>
        <end position="577"/>
    </location>
</feature>
<evidence type="ECO:0000256" key="1">
    <source>
        <dbReference type="ARBA" id="ARBA00004479"/>
    </source>
</evidence>
<keyword evidence="5 10" id="KW-0472">Membrane</keyword>
<dbReference type="PANTHER" id="PTHR11973">
    <property type="entry name" value="CELL SURFACE GLYCOPROTEIN MUC18-RELATED"/>
    <property type="match status" value="1"/>
</dbReference>
<name>A0AAJ7TNU6_PETMA</name>
<evidence type="ECO:0000313" key="13">
    <source>
        <dbReference type="RefSeq" id="XP_032820320.1"/>
    </source>
</evidence>
<dbReference type="GO" id="GO:0005055">
    <property type="term" value="F:laminin receptor activity"/>
    <property type="evidence" value="ECO:0007669"/>
    <property type="project" value="TreeGrafter"/>
</dbReference>
<dbReference type="InterPro" id="IPR013162">
    <property type="entry name" value="CD80_C2-set"/>
</dbReference>
<protein>
    <submittedName>
        <fullName evidence="13">CD166 antigen-like isoform X1</fullName>
    </submittedName>
</protein>
<dbReference type="InterPro" id="IPR051116">
    <property type="entry name" value="Surface_Rcpt/Adhesion_Mol"/>
</dbReference>
<dbReference type="PANTHER" id="PTHR11973:SF18">
    <property type="entry name" value="CELL SURFACE GLYCOPROTEIN MUC18"/>
    <property type="match status" value="1"/>
</dbReference>
<keyword evidence="6" id="KW-1015">Disulfide bond</keyword>
<dbReference type="SMART" id="SM00409">
    <property type="entry name" value="IG"/>
    <property type="match status" value="4"/>
</dbReference>
<accession>A0AAJ7TNU6</accession>
<dbReference type="AlphaFoldDB" id="A0AAJ7TNU6"/>
<sequence>MGISNKQQERATNIMFPQYLAVLLLTCIAFQGTLAAITVNVSPLVEVELGKPLEIPCTYKPSIGNAVNVQWFIISKLTRLRIIYKDMNEFLIDDGTDYSDRINKGTDFTLMLNTTMAMDERDFICQVSAGPAGVGEATASVKVFSAPKVDITASTLPVLVNKQLYKIGECLVQNAYPEPNITWYKGSVPLLPSADVKVTPTVTKETDGTFTVTSVLNYKPQKSDVRAKYHCEVNYKMPGSSKAIDSEKINVTMHYPPEKVNLIIESPSVAVKEGDTVVFRCETDGFPLPEIDFYQSLPAKFDFSSIARKDRLTLPAVNRNNTGTYGCHAFNPDWMETSMNSSKDLVVNYLDDVKLTPSEPIKVMAGVQVQVTCATPSSSGIPTYTWTKAGKVVSNVATLNLPSAKLSDMGEYSCVASLPSVPGLERSSSVKVTVEGKPTFNDSKDHKETRTLGDTTRLVCIVSGNPRPVISWEKPLDSGEQNDSWDEATGVLTSVVMVKVSENIPPINCTATNNLGQSTKRFYISTRLGPTTAPPGPTTAPPDLEAVSDSGNGRVIIAIIVSLLLVAVLGSFIYWSYKTKKFCFGQKRSSMPPGSNGASKPETEKLNSDNAV</sequence>
<dbReference type="KEGG" id="pmrn:116948094"/>
<evidence type="ECO:0000256" key="5">
    <source>
        <dbReference type="ARBA" id="ARBA00023136"/>
    </source>
</evidence>
<dbReference type="Pfam" id="PF08205">
    <property type="entry name" value="C2-set_2"/>
    <property type="match status" value="1"/>
</dbReference>
<dbReference type="CDD" id="cd00098">
    <property type="entry name" value="IgC1"/>
    <property type="match status" value="1"/>
</dbReference>
<feature type="domain" description="Ig-like" evidence="11">
    <location>
        <begin position="438"/>
        <end position="525"/>
    </location>
</feature>
<evidence type="ECO:0000256" key="2">
    <source>
        <dbReference type="ARBA" id="ARBA00022692"/>
    </source>
</evidence>
<keyword evidence="12" id="KW-1185">Reference proteome</keyword>
<dbReference type="SMART" id="SM00408">
    <property type="entry name" value="IGc2"/>
    <property type="match status" value="3"/>
</dbReference>
<feature type="domain" description="Ig-like" evidence="11">
    <location>
        <begin position="257"/>
        <end position="346"/>
    </location>
</feature>
<proteinExistence type="predicted"/>
<evidence type="ECO:0000313" key="12">
    <source>
        <dbReference type="Proteomes" id="UP001318040"/>
    </source>
</evidence>
<feature type="compositionally biased region" description="Basic and acidic residues" evidence="9">
    <location>
        <begin position="601"/>
        <end position="612"/>
    </location>
</feature>